<organism evidence="5 6">
    <name type="scientific">Syntrophobacter fumaroxidans (strain DSM 10017 / MPOB)</name>
    <dbReference type="NCBI Taxonomy" id="335543"/>
    <lineage>
        <taxon>Bacteria</taxon>
        <taxon>Pseudomonadati</taxon>
        <taxon>Thermodesulfobacteriota</taxon>
        <taxon>Syntrophobacteria</taxon>
        <taxon>Syntrophobacterales</taxon>
        <taxon>Syntrophobacteraceae</taxon>
        <taxon>Syntrophobacter</taxon>
    </lineage>
</organism>
<dbReference type="eggNOG" id="COG1216">
    <property type="taxonomic scope" value="Bacteria"/>
</dbReference>
<keyword evidence="3 5" id="KW-0808">Transferase</keyword>
<dbReference type="AlphaFoldDB" id="A0LNM4"/>
<dbReference type="PANTHER" id="PTHR43179:SF12">
    <property type="entry name" value="GALACTOFURANOSYLTRANSFERASE GLFT2"/>
    <property type="match status" value="1"/>
</dbReference>
<dbReference type="OrthoDB" id="9809116at2"/>
<sequence length="312" mass="35016">MHRKEMGALNFSIVIPTYNRAGLLDRTLFSVSRLRVPTGAEVELVVVNNNSTDNTSAVVGRHADDFPFPVREVIETKQGLNHARNRGIVEGRHEMLVFLDDDVKVNPEWLAGCREAAESNGADYVVGPVFPDYVDGKPSHVTPRIERWVDSWYSRRGDVPFRFEAAGGAFLPGCNFAVRKSVAEEIGGFRPDLDRCGKEMLAGGDTEFGYRLVESGKQGWYEPRCSIRHAVTLDKLGKPALRRRVAGLGRTWAVMEIVRSGPRPIRIREWCGGLKPVAFCLACAVSGDLNRAFELELDARFAWHFFLRRNRN</sequence>
<evidence type="ECO:0000256" key="2">
    <source>
        <dbReference type="ARBA" id="ARBA00022676"/>
    </source>
</evidence>
<name>A0LNM4_SYNFM</name>
<comment type="similarity">
    <text evidence="1">Belongs to the glycosyltransferase 2 family.</text>
</comment>
<dbReference type="InParanoid" id="A0LNM4"/>
<protein>
    <submittedName>
        <fullName evidence="5">Glycosyl transferase, family 2</fullName>
    </submittedName>
</protein>
<dbReference type="RefSeq" id="WP_011700151.1">
    <property type="nucleotide sequence ID" value="NC_008554.1"/>
</dbReference>
<evidence type="ECO:0000256" key="3">
    <source>
        <dbReference type="ARBA" id="ARBA00022679"/>
    </source>
</evidence>
<evidence type="ECO:0000259" key="4">
    <source>
        <dbReference type="Pfam" id="PF00535"/>
    </source>
</evidence>
<keyword evidence="2" id="KW-0328">Glycosyltransferase</keyword>
<accession>A0LNM4</accession>
<reference evidence="5 6" key="1">
    <citation type="submission" date="2006-10" db="EMBL/GenBank/DDBJ databases">
        <title>Complete sequence of Syntrophobacter fumaroxidans MPOB.</title>
        <authorList>
            <consortium name="US DOE Joint Genome Institute"/>
            <person name="Copeland A."/>
            <person name="Lucas S."/>
            <person name="Lapidus A."/>
            <person name="Barry K."/>
            <person name="Detter J.C."/>
            <person name="Glavina del Rio T."/>
            <person name="Hammon N."/>
            <person name="Israni S."/>
            <person name="Pitluck S."/>
            <person name="Goltsman E.G."/>
            <person name="Martinez M."/>
            <person name="Schmutz J."/>
            <person name="Larimer F."/>
            <person name="Land M."/>
            <person name="Hauser L."/>
            <person name="Kyrpides N."/>
            <person name="Kim E."/>
            <person name="Boone D.R."/>
            <person name="Brockman F."/>
            <person name="Culley D."/>
            <person name="Ferry J."/>
            <person name="Gunsalus R."/>
            <person name="McInerney M.J."/>
            <person name="Morrison M."/>
            <person name="Plugge C."/>
            <person name="Rohlin L."/>
            <person name="Scholten J."/>
            <person name="Sieber J."/>
            <person name="Stams A.J.M."/>
            <person name="Worm P."/>
            <person name="Henstra A.M."/>
            <person name="Richardson P."/>
        </authorList>
    </citation>
    <scope>NUCLEOTIDE SEQUENCE [LARGE SCALE GENOMIC DNA]</scope>
    <source>
        <strain evidence="6">DSM 10017 / MPOB</strain>
    </source>
</reference>
<dbReference type="Pfam" id="PF00535">
    <property type="entry name" value="Glycos_transf_2"/>
    <property type="match status" value="1"/>
</dbReference>
<dbReference type="EMBL" id="CP000478">
    <property type="protein sequence ID" value="ABK19026.1"/>
    <property type="molecule type" value="Genomic_DNA"/>
</dbReference>
<dbReference type="CAZy" id="GT2">
    <property type="family name" value="Glycosyltransferase Family 2"/>
</dbReference>
<dbReference type="InterPro" id="IPR001173">
    <property type="entry name" value="Glyco_trans_2-like"/>
</dbReference>
<proteinExistence type="inferred from homology"/>
<dbReference type="PANTHER" id="PTHR43179">
    <property type="entry name" value="RHAMNOSYLTRANSFERASE WBBL"/>
    <property type="match status" value="1"/>
</dbReference>
<dbReference type="Gene3D" id="3.90.550.10">
    <property type="entry name" value="Spore Coat Polysaccharide Biosynthesis Protein SpsA, Chain A"/>
    <property type="match status" value="1"/>
</dbReference>
<dbReference type="InterPro" id="IPR029044">
    <property type="entry name" value="Nucleotide-diphossugar_trans"/>
</dbReference>
<evidence type="ECO:0000313" key="5">
    <source>
        <dbReference type="EMBL" id="ABK19026.1"/>
    </source>
</evidence>
<evidence type="ECO:0000256" key="1">
    <source>
        <dbReference type="ARBA" id="ARBA00006739"/>
    </source>
</evidence>
<gene>
    <name evidence="5" type="ordered locus">Sfum_3353</name>
</gene>
<dbReference type="Proteomes" id="UP000001784">
    <property type="component" value="Chromosome"/>
</dbReference>
<dbReference type="SUPFAM" id="SSF53448">
    <property type="entry name" value="Nucleotide-diphospho-sugar transferases"/>
    <property type="match status" value="1"/>
</dbReference>
<dbReference type="GO" id="GO:0016757">
    <property type="term" value="F:glycosyltransferase activity"/>
    <property type="evidence" value="ECO:0007669"/>
    <property type="project" value="UniProtKB-KW"/>
</dbReference>
<keyword evidence="6" id="KW-1185">Reference proteome</keyword>
<evidence type="ECO:0000313" key="6">
    <source>
        <dbReference type="Proteomes" id="UP000001784"/>
    </source>
</evidence>
<dbReference type="HOGENOM" id="CLU_942705_0_0_7"/>
<feature type="domain" description="Glycosyltransferase 2-like" evidence="4">
    <location>
        <begin position="12"/>
        <end position="187"/>
    </location>
</feature>
<dbReference type="STRING" id="335543.Sfum_3353"/>
<dbReference type="KEGG" id="sfu:Sfum_3353"/>